<feature type="transmembrane region" description="Helical" evidence="2">
    <location>
        <begin position="67"/>
        <end position="89"/>
    </location>
</feature>
<evidence type="ECO:0008006" key="5">
    <source>
        <dbReference type="Google" id="ProtNLM"/>
    </source>
</evidence>
<dbReference type="RefSeq" id="WP_145649341.1">
    <property type="nucleotide sequence ID" value="NZ_VLLB01000004.1"/>
</dbReference>
<feature type="region of interest" description="Disordered" evidence="1">
    <location>
        <begin position="1"/>
        <end position="26"/>
    </location>
</feature>
<proteinExistence type="predicted"/>
<sequence>MSIDKLPGLNERKQRRLADGGGPPYDESMLIRVEKLEQDVAVIKSDLTLIKATYATKSDIAEAKAAIIMWVVTAVFLAQLLPALLKIYLPAT</sequence>
<organism evidence="3 4">
    <name type="scientific">Pseudoduganella lurida</name>
    <dbReference type="NCBI Taxonomy" id="1036180"/>
    <lineage>
        <taxon>Bacteria</taxon>
        <taxon>Pseudomonadati</taxon>
        <taxon>Pseudomonadota</taxon>
        <taxon>Betaproteobacteria</taxon>
        <taxon>Burkholderiales</taxon>
        <taxon>Oxalobacteraceae</taxon>
        <taxon>Telluria group</taxon>
        <taxon>Pseudoduganella</taxon>
    </lineage>
</organism>
<dbReference type="OrthoDB" id="6548186at2"/>
<evidence type="ECO:0000256" key="1">
    <source>
        <dbReference type="SAM" id="MobiDB-lite"/>
    </source>
</evidence>
<dbReference type="EMBL" id="VLLB01000004">
    <property type="protein sequence ID" value="TWI65075.1"/>
    <property type="molecule type" value="Genomic_DNA"/>
</dbReference>
<evidence type="ECO:0000256" key="2">
    <source>
        <dbReference type="SAM" id="Phobius"/>
    </source>
</evidence>
<keyword evidence="4" id="KW-1185">Reference proteome</keyword>
<keyword evidence="2" id="KW-0812">Transmembrane</keyword>
<accession>A0A562R7N8</accession>
<keyword evidence="2" id="KW-0472">Membrane</keyword>
<dbReference type="AlphaFoldDB" id="A0A562R7N8"/>
<evidence type="ECO:0000313" key="3">
    <source>
        <dbReference type="EMBL" id="TWI65075.1"/>
    </source>
</evidence>
<evidence type="ECO:0000313" key="4">
    <source>
        <dbReference type="Proteomes" id="UP000318431"/>
    </source>
</evidence>
<protein>
    <recommendedName>
        <fullName evidence="5">DUF1640 domain-containing protein</fullName>
    </recommendedName>
</protein>
<dbReference type="Proteomes" id="UP000318431">
    <property type="component" value="Unassembled WGS sequence"/>
</dbReference>
<keyword evidence="2" id="KW-1133">Transmembrane helix</keyword>
<name>A0A562R7N8_9BURK</name>
<comment type="caution">
    <text evidence="3">The sequence shown here is derived from an EMBL/GenBank/DDBJ whole genome shotgun (WGS) entry which is preliminary data.</text>
</comment>
<gene>
    <name evidence="3" type="ORF">IP91_02480</name>
</gene>
<reference evidence="3 4" key="1">
    <citation type="journal article" date="2015" name="Stand. Genomic Sci.">
        <title>Genomic Encyclopedia of Bacterial and Archaeal Type Strains, Phase III: the genomes of soil and plant-associated and newly described type strains.</title>
        <authorList>
            <person name="Whitman W.B."/>
            <person name="Woyke T."/>
            <person name="Klenk H.P."/>
            <person name="Zhou Y."/>
            <person name="Lilburn T.G."/>
            <person name="Beck B.J."/>
            <person name="De Vos P."/>
            <person name="Vandamme P."/>
            <person name="Eisen J.A."/>
            <person name="Garrity G."/>
            <person name="Hugenholtz P."/>
            <person name="Kyrpides N.C."/>
        </authorList>
    </citation>
    <scope>NUCLEOTIDE SEQUENCE [LARGE SCALE GENOMIC DNA]</scope>
    <source>
        <strain evidence="3 4">CGMCC 1.10822</strain>
    </source>
</reference>